<keyword evidence="3" id="KW-1185">Reference proteome</keyword>
<evidence type="ECO:0000313" key="2">
    <source>
        <dbReference type="EMBL" id="PSR96862.1"/>
    </source>
</evidence>
<evidence type="ECO:0000256" key="1">
    <source>
        <dbReference type="SAM" id="MobiDB-lite"/>
    </source>
</evidence>
<dbReference type="STRING" id="1590841.A0A2R6PV19"/>
<gene>
    <name evidence="2" type="ORF">CEY00_Acc26916</name>
</gene>
<dbReference type="OMA" id="FLDMYSD"/>
<feature type="compositionally biased region" description="Polar residues" evidence="1">
    <location>
        <begin position="64"/>
        <end position="73"/>
    </location>
</feature>
<dbReference type="OrthoDB" id="1928787at2759"/>
<protein>
    <submittedName>
        <fullName evidence="2">Colossin-B like</fullName>
    </submittedName>
</protein>
<name>A0A2R6PV19_ACTCC</name>
<organism evidence="2 3">
    <name type="scientific">Actinidia chinensis var. chinensis</name>
    <name type="common">Chinese soft-hair kiwi</name>
    <dbReference type="NCBI Taxonomy" id="1590841"/>
    <lineage>
        <taxon>Eukaryota</taxon>
        <taxon>Viridiplantae</taxon>
        <taxon>Streptophyta</taxon>
        <taxon>Embryophyta</taxon>
        <taxon>Tracheophyta</taxon>
        <taxon>Spermatophyta</taxon>
        <taxon>Magnoliopsida</taxon>
        <taxon>eudicotyledons</taxon>
        <taxon>Gunneridae</taxon>
        <taxon>Pentapetalae</taxon>
        <taxon>asterids</taxon>
        <taxon>Ericales</taxon>
        <taxon>Actinidiaceae</taxon>
        <taxon>Actinidia</taxon>
    </lineage>
</organism>
<accession>A0A2R6PV19</accession>
<dbReference type="FunCoup" id="A0A2R6PV19">
    <property type="interactions" value="35"/>
</dbReference>
<dbReference type="EMBL" id="NKQK01000023">
    <property type="protein sequence ID" value="PSR96862.1"/>
    <property type="molecule type" value="Genomic_DNA"/>
</dbReference>
<sequence>MLLRKAFQKTRIFFHKNLKNLKSFLFGRYQKLPVYCNNSSPNTQQLDQFYSEFSELWASNNEHTKNKNTSISTKEPMEEEDEDREMGSTREGKREEPCPVIADAGGNYVLAQKMKELEMMELTDVDHVLDIEEVLHYYSCLKCPAYLDIVDKFFMDMYSEFSLPKPSSSISGSSRRLGPLKL</sequence>
<feature type="compositionally biased region" description="Basic and acidic residues" evidence="1">
    <location>
        <begin position="85"/>
        <end position="94"/>
    </location>
</feature>
<dbReference type="PANTHER" id="PTHR35461">
    <property type="entry name" value="BNAANNG14610D PROTEIN"/>
    <property type="match status" value="1"/>
</dbReference>
<dbReference type="Proteomes" id="UP000241394">
    <property type="component" value="Chromosome LG23"/>
</dbReference>
<comment type="caution">
    <text evidence="2">The sequence shown here is derived from an EMBL/GenBank/DDBJ whole genome shotgun (WGS) entry which is preliminary data.</text>
</comment>
<dbReference type="InParanoid" id="A0A2R6PV19"/>
<reference evidence="3" key="2">
    <citation type="journal article" date="2018" name="BMC Genomics">
        <title>A manually annotated Actinidia chinensis var. chinensis (kiwifruit) genome highlights the challenges associated with draft genomes and gene prediction in plants.</title>
        <authorList>
            <person name="Pilkington S.M."/>
            <person name="Crowhurst R."/>
            <person name="Hilario E."/>
            <person name="Nardozza S."/>
            <person name="Fraser L."/>
            <person name="Peng Y."/>
            <person name="Gunaseelan K."/>
            <person name="Simpson R."/>
            <person name="Tahir J."/>
            <person name="Deroles S.C."/>
            <person name="Templeton K."/>
            <person name="Luo Z."/>
            <person name="Davy M."/>
            <person name="Cheng C."/>
            <person name="McNeilage M."/>
            <person name="Scaglione D."/>
            <person name="Liu Y."/>
            <person name="Zhang Q."/>
            <person name="Datson P."/>
            <person name="De Silva N."/>
            <person name="Gardiner S.E."/>
            <person name="Bassett H."/>
            <person name="Chagne D."/>
            <person name="McCallum J."/>
            <person name="Dzierzon H."/>
            <person name="Deng C."/>
            <person name="Wang Y.Y."/>
            <person name="Barron L."/>
            <person name="Manako K."/>
            <person name="Bowen J."/>
            <person name="Foster T.M."/>
            <person name="Erridge Z.A."/>
            <person name="Tiffin H."/>
            <person name="Waite C.N."/>
            <person name="Davies K.M."/>
            <person name="Grierson E.P."/>
            <person name="Laing W.A."/>
            <person name="Kirk R."/>
            <person name="Chen X."/>
            <person name="Wood M."/>
            <person name="Montefiori M."/>
            <person name="Brummell D.A."/>
            <person name="Schwinn K.E."/>
            <person name="Catanach A."/>
            <person name="Fullerton C."/>
            <person name="Li D."/>
            <person name="Meiyalaghan S."/>
            <person name="Nieuwenhuizen N."/>
            <person name="Read N."/>
            <person name="Prakash R."/>
            <person name="Hunter D."/>
            <person name="Zhang H."/>
            <person name="McKenzie M."/>
            <person name="Knabel M."/>
            <person name="Harris A."/>
            <person name="Allan A.C."/>
            <person name="Gleave A."/>
            <person name="Chen A."/>
            <person name="Janssen B.J."/>
            <person name="Plunkett B."/>
            <person name="Ampomah-Dwamena C."/>
            <person name="Voogd C."/>
            <person name="Leif D."/>
            <person name="Lafferty D."/>
            <person name="Souleyre E.J.F."/>
            <person name="Varkonyi-Gasic E."/>
            <person name="Gambi F."/>
            <person name="Hanley J."/>
            <person name="Yao J.L."/>
            <person name="Cheung J."/>
            <person name="David K.M."/>
            <person name="Warren B."/>
            <person name="Marsh K."/>
            <person name="Snowden K.C."/>
            <person name="Lin-Wang K."/>
            <person name="Brian L."/>
            <person name="Martinez-Sanchez M."/>
            <person name="Wang M."/>
            <person name="Ileperuma N."/>
            <person name="Macnee N."/>
            <person name="Campin R."/>
            <person name="McAtee P."/>
            <person name="Drummond R.S.M."/>
            <person name="Espley R.V."/>
            <person name="Ireland H.S."/>
            <person name="Wu R."/>
            <person name="Atkinson R.G."/>
            <person name="Karunairetnam S."/>
            <person name="Bulley S."/>
            <person name="Chunkath S."/>
            <person name="Hanley Z."/>
            <person name="Storey R."/>
            <person name="Thrimawithana A.H."/>
            <person name="Thomson S."/>
            <person name="David C."/>
            <person name="Testolin R."/>
            <person name="Huang H."/>
            <person name="Hellens R.P."/>
            <person name="Schaffer R.J."/>
        </authorList>
    </citation>
    <scope>NUCLEOTIDE SEQUENCE [LARGE SCALE GENOMIC DNA]</scope>
    <source>
        <strain evidence="3">cv. Red5</strain>
    </source>
</reference>
<reference evidence="2 3" key="1">
    <citation type="submission" date="2017-07" db="EMBL/GenBank/DDBJ databases">
        <title>An improved, manually edited Actinidia chinensis var. chinensis (kiwifruit) genome highlights the challenges associated with draft genomes and gene prediction in plants.</title>
        <authorList>
            <person name="Pilkington S."/>
            <person name="Crowhurst R."/>
            <person name="Hilario E."/>
            <person name="Nardozza S."/>
            <person name="Fraser L."/>
            <person name="Peng Y."/>
            <person name="Gunaseelan K."/>
            <person name="Simpson R."/>
            <person name="Tahir J."/>
            <person name="Deroles S."/>
            <person name="Templeton K."/>
            <person name="Luo Z."/>
            <person name="Davy M."/>
            <person name="Cheng C."/>
            <person name="Mcneilage M."/>
            <person name="Scaglione D."/>
            <person name="Liu Y."/>
            <person name="Zhang Q."/>
            <person name="Datson P."/>
            <person name="De Silva N."/>
            <person name="Gardiner S."/>
            <person name="Bassett H."/>
            <person name="Chagne D."/>
            <person name="Mccallum J."/>
            <person name="Dzierzon H."/>
            <person name="Deng C."/>
            <person name="Wang Y.-Y."/>
            <person name="Barron N."/>
            <person name="Manako K."/>
            <person name="Bowen J."/>
            <person name="Foster T."/>
            <person name="Erridge Z."/>
            <person name="Tiffin H."/>
            <person name="Waite C."/>
            <person name="Davies K."/>
            <person name="Grierson E."/>
            <person name="Laing W."/>
            <person name="Kirk R."/>
            <person name="Chen X."/>
            <person name="Wood M."/>
            <person name="Montefiori M."/>
            <person name="Brummell D."/>
            <person name="Schwinn K."/>
            <person name="Catanach A."/>
            <person name="Fullerton C."/>
            <person name="Li D."/>
            <person name="Meiyalaghan S."/>
            <person name="Nieuwenhuizen N."/>
            <person name="Read N."/>
            <person name="Prakash R."/>
            <person name="Hunter D."/>
            <person name="Zhang H."/>
            <person name="Mckenzie M."/>
            <person name="Knabel M."/>
            <person name="Harris A."/>
            <person name="Allan A."/>
            <person name="Chen A."/>
            <person name="Janssen B."/>
            <person name="Plunkett B."/>
            <person name="Dwamena C."/>
            <person name="Voogd C."/>
            <person name="Leif D."/>
            <person name="Lafferty D."/>
            <person name="Souleyre E."/>
            <person name="Varkonyi-Gasic E."/>
            <person name="Gambi F."/>
            <person name="Hanley J."/>
            <person name="Yao J.-L."/>
            <person name="Cheung J."/>
            <person name="David K."/>
            <person name="Warren B."/>
            <person name="Marsh K."/>
            <person name="Snowden K."/>
            <person name="Lin-Wang K."/>
            <person name="Brian L."/>
            <person name="Martinez-Sanchez M."/>
            <person name="Wang M."/>
            <person name="Ileperuma N."/>
            <person name="Macnee N."/>
            <person name="Campin R."/>
            <person name="Mcatee P."/>
            <person name="Drummond R."/>
            <person name="Espley R."/>
            <person name="Ireland H."/>
            <person name="Wu R."/>
            <person name="Atkinson R."/>
            <person name="Karunairetnam S."/>
            <person name="Bulley S."/>
            <person name="Chunkath S."/>
            <person name="Hanley Z."/>
            <person name="Storey R."/>
            <person name="Thrimawithana A."/>
            <person name="Thomson S."/>
            <person name="David C."/>
            <person name="Testolin R."/>
        </authorList>
    </citation>
    <scope>NUCLEOTIDE SEQUENCE [LARGE SCALE GENOMIC DNA]</scope>
    <source>
        <strain evidence="3">cv. Red5</strain>
        <tissue evidence="2">Young leaf</tissue>
    </source>
</reference>
<dbReference type="PANTHER" id="PTHR35461:SF1">
    <property type="entry name" value="LOW PROTEIN: ATP-DEPENDENT RNA HELICASE-LIKE PROTEIN"/>
    <property type="match status" value="1"/>
</dbReference>
<proteinExistence type="predicted"/>
<dbReference type="AlphaFoldDB" id="A0A2R6PV19"/>
<feature type="region of interest" description="Disordered" evidence="1">
    <location>
        <begin position="64"/>
        <end position="94"/>
    </location>
</feature>
<dbReference type="Gramene" id="PSR96862">
    <property type="protein sequence ID" value="PSR96862"/>
    <property type="gene ID" value="CEY00_Acc26916"/>
</dbReference>
<evidence type="ECO:0000313" key="3">
    <source>
        <dbReference type="Proteomes" id="UP000241394"/>
    </source>
</evidence>